<comment type="subcellular location">
    <subcellularLocation>
        <location evidence="1">Cell membrane</location>
        <topology evidence="1">Single-pass type I membrane protein</topology>
    </subcellularLocation>
</comment>
<dbReference type="PANTHER" id="PTHR24028">
    <property type="entry name" value="CADHERIN-87A"/>
    <property type="match status" value="1"/>
</dbReference>
<feature type="domain" description="Cadherin" evidence="11">
    <location>
        <begin position="112"/>
        <end position="217"/>
    </location>
</feature>
<keyword evidence="2" id="KW-1003">Cell membrane</keyword>
<organism evidence="14">
    <name type="scientific">Gongylonema pulchrum</name>
    <dbReference type="NCBI Taxonomy" id="637853"/>
    <lineage>
        <taxon>Eukaryota</taxon>
        <taxon>Metazoa</taxon>
        <taxon>Ecdysozoa</taxon>
        <taxon>Nematoda</taxon>
        <taxon>Chromadorea</taxon>
        <taxon>Rhabditida</taxon>
        <taxon>Spirurina</taxon>
        <taxon>Spiruromorpha</taxon>
        <taxon>Spiruroidea</taxon>
        <taxon>Gongylonematidae</taxon>
        <taxon>Gongylonema</taxon>
    </lineage>
</organism>
<proteinExistence type="predicted"/>
<dbReference type="GO" id="GO:0005509">
    <property type="term" value="F:calcium ion binding"/>
    <property type="evidence" value="ECO:0007669"/>
    <property type="project" value="UniProtKB-UniRule"/>
</dbReference>
<keyword evidence="7" id="KW-1133">Transmembrane helix</keyword>
<evidence type="ECO:0000256" key="9">
    <source>
        <dbReference type="ARBA" id="ARBA00023180"/>
    </source>
</evidence>
<evidence type="ECO:0000313" key="13">
    <source>
        <dbReference type="Proteomes" id="UP000271098"/>
    </source>
</evidence>
<dbReference type="FunFam" id="2.60.40.60:FF:000007">
    <property type="entry name" value="Protocadherin alpha 2"/>
    <property type="match status" value="1"/>
</dbReference>
<accession>A0A183CW54</accession>
<dbReference type="GO" id="GO:0005886">
    <property type="term" value="C:plasma membrane"/>
    <property type="evidence" value="ECO:0007669"/>
    <property type="project" value="UniProtKB-SubCell"/>
</dbReference>
<dbReference type="InterPro" id="IPR020894">
    <property type="entry name" value="Cadherin_CS"/>
</dbReference>
<keyword evidence="4" id="KW-0732">Signal</keyword>
<dbReference type="SUPFAM" id="SSF49313">
    <property type="entry name" value="Cadherin-like"/>
    <property type="match status" value="4"/>
</dbReference>
<reference evidence="12 13" key="2">
    <citation type="submission" date="2018-11" db="EMBL/GenBank/DDBJ databases">
        <authorList>
            <consortium name="Pathogen Informatics"/>
        </authorList>
    </citation>
    <scope>NUCLEOTIDE SEQUENCE [LARGE SCALE GENOMIC DNA]</scope>
</reference>
<dbReference type="Gene3D" id="2.60.40.60">
    <property type="entry name" value="Cadherins"/>
    <property type="match status" value="4"/>
</dbReference>
<gene>
    <name evidence="12" type="ORF">GPUH_LOCUS695</name>
</gene>
<evidence type="ECO:0000313" key="14">
    <source>
        <dbReference type="WBParaSite" id="GPUH_0000069501-mRNA-1"/>
    </source>
</evidence>
<keyword evidence="6 10" id="KW-0106">Calcium</keyword>
<feature type="domain" description="Cadherin" evidence="11">
    <location>
        <begin position="323"/>
        <end position="423"/>
    </location>
</feature>
<feature type="domain" description="Cadherin" evidence="11">
    <location>
        <begin position="1"/>
        <end position="111"/>
    </location>
</feature>
<keyword evidence="8" id="KW-0472">Membrane</keyword>
<name>A0A183CW54_9BILA</name>
<feature type="domain" description="Cadherin" evidence="11">
    <location>
        <begin position="282"/>
        <end position="323"/>
    </location>
</feature>
<evidence type="ECO:0000256" key="6">
    <source>
        <dbReference type="ARBA" id="ARBA00022837"/>
    </source>
</evidence>
<evidence type="ECO:0000256" key="8">
    <source>
        <dbReference type="ARBA" id="ARBA00023136"/>
    </source>
</evidence>
<dbReference type="FunFam" id="2.60.40.60:FF:000033">
    <property type="entry name" value="FAT atypical cadherin 1"/>
    <property type="match status" value="1"/>
</dbReference>
<dbReference type="PROSITE" id="PS00232">
    <property type="entry name" value="CADHERIN_1"/>
    <property type="match status" value="1"/>
</dbReference>
<dbReference type="EMBL" id="UYRT01000674">
    <property type="protein sequence ID" value="VDK28541.1"/>
    <property type="molecule type" value="Genomic_DNA"/>
</dbReference>
<keyword evidence="13" id="KW-1185">Reference proteome</keyword>
<keyword evidence="9" id="KW-0325">Glycoprotein</keyword>
<evidence type="ECO:0000256" key="3">
    <source>
        <dbReference type="ARBA" id="ARBA00022692"/>
    </source>
</evidence>
<evidence type="ECO:0000256" key="1">
    <source>
        <dbReference type="ARBA" id="ARBA00004251"/>
    </source>
</evidence>
<evidence type="ECO:0000313" key="12">
    <source>
        <dbReference type="EMBL" id="VDK28541.1"/>
    </source>
</evidence>
<dbReference type="WBParaSite" id="GPUH_0000069501-mRNA-1">
    <property type="protein sequence ID" value="GPUH_0000069501-mRNA-1"/>
    <property type="gene ID" value="GPUH_0000069501"/>
</dbReference>
<dbReference type="OrthoDB" id="6252479at2759"/>
<evidence type="ECO:0000256" key="5">
    <source>
        <dbReference type="ARBA" id="ARBA00022737"/>
    </source>
</evidence>
<evidence type="ECO:0000256" key="2">
    <source>
        <dbReference type="ARBA" id="ARBA00022475"/>
    </source>
</evidence>
<evidence type="ECO:0000256" key="7">
    <source>
        <dbReference type="ARBA" id="ARBA00022989"/>
    </source>
</evidence>
<protein>
    <submittedName>
        <fullName evidence="14">CELR3 protein</fullName>
    </submittedName>
</protein>
<dbReference type="GO" id="GO:0007156">
    <property type="term" value="P:homophilic cell adhesion via plasma membrane adhesion molecules"/>
    <property type="evidence" value="ECO:0007669"/>
    <property type="project" value="InterPro"/>
</dbReference>
<evidence type="ECO:0000256" key="10">
    <source>
        <dbReference type="PROSITE-ProRule" id="PRU00043"/>
    </source>
</evidence>
<keyword evidence="5" id="KW-0677">Repeat</keyword>
<dbReference type="InterPro" id="IPR015919">
    <property type="entry name" value="Cadherin-like_sf"/>
</dbReference>
<dbReference type="Proteomes" id="UP000271098">
    <property type="component" value="Unassembled WGS sequence"/>
</dbReference>
<dbReference type="PROSITE" id="PS50268">
    <property type="entry name" value="CADHERIN_2"/>
    <property type="match status" value="4"/>
</dbReference>
<dbReference type="AlphaFoldDB" id="A0A183CW54"/>
<sequence>ALFSLQVAISEFAALNSEISLPPATDNDSPALSVVKYHIVSGNVNNAFKLSSKRINSMLYVDLIVNGQLDREYRDRYELLIEAVDGGNPARAGTMLVNVTVLDANDNAPEFSQSRYNATVPWNASVDYVVTTIHATDPDLGENARVAYSIAKNRADLKLPFKIDGETGIVRVADSNILISGSIYELLIVASDHGLPQPLESTAFLSITVQKNNQPKLDFDIFWLTDSGKPEIYENLTLGHVVARIAVQNAPPESVLSVTGCDSLCIKETDTPGVHLAIACGPFDREQKSDYNLLFVMKSQQKRLLEFPVFFEVLDVNDNAPQFEQPLIWVIFNRSNENSEMVRIQAVDPDSGENARVHYNILGTSLFDIDPDTGILNLRESSDCIFLEHRFRVRAEDSGFPVLSSTVDVVARIIDTSDRPPIFGKPLYDVVVKENATPGTCLLKAAAPDC</sequence>
<evidence type="ECO:0000256" key="4">
    <source>
        <dbReference type="ARBA" id="ARBA00022729"/>
    </source>
</evidence>
<dbReference type="InterPro" id="IPR002126">
    <property type="entry name" value="Cadherin-like_dom"/>
</dbReference>
<dbReference type="CDD" id="cd11304">
    <property type="entry name" value="Cadherin_repeat"/>
    <property type="match status" value="3"/>
</dbReference>
<evidence type="ECO:0000259" key="11">
    <source>
        <dbReference type="PROSITE" id="PS50268"/>
    </source>
</evidence>
<dbReference type="SMART" id="SM00112">
    <property type="entry name" value="CA"/>
    <property type="match status" value="3"/>
</dbReference>
<reference evidence="14" key="1">
    <citation type="submission" date="2016-06" db="UniProtKB">
        <authorList>
            <consortium name="WormBaseParasite"/>
        </authorList>
    </citation>
    <scope>IDENTIFICATION</scope>
</reference>
<dbReference type="Pfam" id="PF00028">
    <property type="entry name" value="Cadherin"/>
    <property type="match status" value="3"/>
</dbReference>
<dbReference type="PANTHER" id="PTHR24028:SF328">
    <property type="entry name" value="CADHERIN-3"/>
    <property type="match status" value="1"/>
</dbReference>
<keyword evidence="3" id="KW-0812">Transmembrane</keyword>
<dbReference type="PRINTS" id="PR00205">
    <property type="entry name" value="CADHERIN"/>
</dbReference>
<dbReference type="InterPro" id="IPR050174">
    <property type="entry name" value="Protocadherin/Cadherin-CA"/>
</dbReference>